<dbReference type="Proteomes" id="UP000305883">
    <property type="component" value="Unassembled WGS sequence"/>
</dbReference>
<evidence type="ECO:0000313" key="2">
    <source>
        <dbReference type="Proteomes" id="UP000305883"/>
    </source>
</evidence>
<comment type="caution">
    <text evidence="1">The sequence shown here is derived from an EMBL/GenBank/DDBJ whole genome shotgun (WGS) entry which is preliminary data.</text>
</comment>
<organism evidence="1 2">
    <name type="scientific">Colletotrichum higginsianum</name>
    <dbReference type="NCBI Taxonomy" id="80884"/>
    <lineage>
        <taxon>Eukaryota</taxon>
        <taxon>Fungi</taxon>
        <taxon>Dikarya</taxon>
        <taxon>Ascomycota</taxon>
        <taxon>Pezizomycotina</taxon>
        <taxon>Sordariomycetes</taxon>
        <taxon>Hypocreomycetidae</taxon>
        <taxon>Glomerellales</taxon>
        <taxon>Glomerellaceae</taxon>
        <taxon>Colletotrichum</taxon>
        <taxon>Colletotrichum destructivum species complex</taxon>
    </lineage>
</organism>
<proteinExistence type="predicted"/>
<accession>A0A4T0W4I1</accession>
<dbReference type="EMBL" id="MWPZ01000004">
    <property type="protein sequence ID" value="TID00160.1"/>
    <property type="molecule type" value="Genomic_DNA"/>
</dbReference>
<name>A0A4T0W4I1_9PEZI</name>
<gene>
    <name evidence="1" type="ORF">CH35J_005095</name>
</gene>
<dbReference type="OrthoDB" id="3437411at2759"/>
<reference evidence="1 2" key="1">
    <citation type="journal article" date="2019" name="Genome Biol. Evol.">
        <title>Genomic Plasticity Mediated by Transposable Elements in the Plant Pathogenic Fungus Colletotrichum higginsianum.</title>
        <authorList>
            <person name="Tsushima A."/>
            <person name="Gan P."/>
            <person name="Kumakura N."/>
            <person name="Narusaka M."/>
            <person name="Takano Y."/>
            <person name="Narusaka Y."/>
            <person name="Shirasu K."/>
        </authorList>
    </citation>
    <scope>NUCLEOTIDE SEQUENCE [LARGE SCALE GENOMIC DNA]</scope>
    <source>
        <strain evidence="1 2">MAFF305635-RFP</strain>
    </source>
</reference>
<dbReference type="AlphaFoldDB" id="A0A4T0W4I1"/>
<protein>
    <submittedName>
        <fullName evidence="1">Uncharacterized protein</fullName>
    </submittedName>
</protein>
<evidence type="ECO:0000313" key="1">
    <source>
        <dbReference type="EMBL" id="TID00160.1"/>
    </source>
</evidence>
<sequence>MAPPRSSPLRYSRIRLVHAEDLETVYPILASYAVDLELALTVKELTIDTDRWPNERSCHCGLCGGHVFCSIHDPAKPVDKRAHGLLENRIRDLGLDPEGTEDMIAALAWKMKLLLGQKPHEADGVKKLATDYASAVAVLLLSFCRNITHLYFGEIAGWRFKPLEEMLYKSNYGLVPQEHRVFQNLESAQRLCLSEGEDERYYYRTEYLEMMRLFHRLPRFSRLILDATGEYQSYRYTFPPGSGSAPIKTIEMRHTDIFGSMLACLLRITPGLENFTISVGGLRSTDGGSPMIGLRNVSRALLTHKATLKTLDLDIEHAISSAAFYFEDEDKDEDEEESEDLEIERDEWFLLDAAVSSGPLDPEDMPLDRDYDRTIGSLHDFPALTRLSINIQALVGVGTPFGVRPHAPYKLVQQPPFRLVDALPPNLEFLCLYGYVKGFNEVVDDHVRELMERRGERLPNLKEVVGVDKEVVGEGSGYEVSPPEDGLWTLSRPDMGWVEIEQ</sequence>